<reference evidence="1" key="1">
    <citation type="journal article" date="2019" name="bioRxiv">
        <title>The Genome of the Zebra Mussel, Dreissena polymorpha: A Resource for Invasive Species Research.</title>
        <authorList>
            <person name="McCartney M.A."/>
            <person name="Auch B."/>
            <person name="Kono T."/>
            <person name="Mallez S."/>
            <person name="Zhang Y."/>
            <person name="Obille A."/>
            <person name="Becker A."/>
            <person name="Abrahante J.E."/>
            <person name="Garbe J."/>
            <person name="Badalamenti J.P."/>
            <person name="Herman A."/>
            <person name="Mangelson H."/>
            <person name="Liachko I."/>
            <person name="Sullivan S."/>
            <person name="Sone E.D."/>
            <person name="Koren S."/>
            <person name="Silverstein K.A.T."/>
            <person name="Beckman K.B."/>
            <person name="Gohl D.M."/>
        </authorList>
    </citation>
    <scope>NUCLEOTIDE SEQUENCE</scope>
    <source>
        <strain evidence="1">Duluth1</strain>
        <tissue evidence="1">Whole animal</tissue>
    </source>
</reference>
<dbReference type="EMBL" id="JAIWYP010000004">
    <property type="protein sequence ID" value="KAH3831637.1"/>
    <property type="molecule type" value="Genomic_DNA"/>
</dbReference>
<dbReference type="Proteomes" id="UP000828390">
    <property type="component" value="Unassembled WGS sequence"/>
</dbReference>
<sequence length="58" mass="6428">MDPRLSKCFVRLNRLSIDDNGHCTAAPTSRTLTPPKPPPLALTCLKPSQAKPLTWSKR</sequence>
<organism evidence="1 2">
    <name type="scientific">Dreissena polymorpha</name>
    <name type="common">Zebra mussel</name>
    <name type="synonym">Mytilus polymorpha</name>
    <dbReference type="NCBI Taxonomy" id="45954"/>
    <lineage>
        <taxon>Eukaryota</taxon>
        <taxon>Metazoa</taxon>
        <taxon>Spiralia</taxon>
        <taxon>Lophotrochozoa</taxon>
        <taxon>Mollusca</taxon>
        <taxon>Bivalvia</taxon>
        <taxon>Autobranchia</taxon>
        <taxon>Heteroconchia</taxon>
        <taxon>Euheterodonta</taxon>
        <taxon>Imparidentia</taxon>
        <taxon>Neoheterodontei</taxon>
        <taxon>Myida</taxon>
        <taxon>Dreissenoidea</taxon>
        <taxon>Dreissenidae</taxon>
        <taxon>Dreissena</taxon>
    </lineage>
</organism>
<name>A0A9D4K2X4_DREPO</name>
<gene>
    <name evidence="1" type="ORF">DPMN_104907</name>
</gene>
<accession>A0A9D4K2X4</accession>
<keyword evidence="2" id="KW-1185">Reference proteome</keyword>
<evidence type="ECO:0000313" key="2">
    <source>
        <dbReference type="Proteomes" id="UP000828390"/>
    </source>
</evidence>
<protein>
    <submittedName>
        <fullName evidence="1">Uncharacterized protein</fullName>
    </submittedName>
</protein>
<reference evidence="1" key="2">
    <citation type="submission" date="2020-11" db="EMBL/GenBank/DDBJ databases">
        <authorList>
            <person name="McCartney M.A."/>
            <person name="Auch B."/>
            <person name="Kono T."/>
            <person name="Mallez S."/>
            <person name="Becker A."/>
            <person name="Gohl D.M."/>
            <person name="Silverstein K.A.T."/>
            <person name="Koren S."/>
            <person name="Bechman K.B."/>
            <person name="Herman A."/>
            <person name="Abrahante J.E."/>
            <person name="Garbe J."/>
        </authorList>
    </citation>
    <scope>NUCLEOTIDE SEQUENCE</scope>
    <source>
        <strain evidence="1">Duluth1</strain>
        <tissue evidence="1">Whole animal</tissue>
    </source>
</reference>
<proteinExistence type="predicted"/>
<dbReference type="AlphaFoldDB" id="A0A9D4K2X4"/>
<evidence type="ECO:0000313" key="1">
    <source>
        <dbReference type="EMBL" id="KAH3831637.1"/>
    </source>
</evidence>
<comment type="caution">
    <text evidence="1">The sequence shown here is derived from an EMBL/GenBank/DDBJ whole genome shotgun (WGS) entry which is preliminary data.</text>
</comment>